<organism evidence="2 3">
    <name type="scientific">Nocardia vinacea</name>
    <dbReference type="NCBI Taxonomy" id="96468"/>
    <lineage>
        <taxon>Bacteria</taxon>
        <taxon>Bacillati</taxon>
        <taxon>Actinomycetota</taxon>
        <taxon>Actinomycetes</taxon>
        <taxon>Mycobacteriales</taxon>
        <taxon>Nocardiaceae</taxon>
        <taxon>Nocardia</taxon>
    </lineage>
</organism>
<proteinExistence type="predicted"/>
<evidence type="ECO:0000313" key="3">
    <source>
        <dbReference type="Proteomes" id="UP001432062"/>
    </source>
</evidence>
<feature type="domain" description="DUF5753" evidence="1">
    <location>
        <begin position="1"/>
        <end position="100"/>
    </location>
</feature>
<dbReference type="EMBL" id="CP109441">
    <property type="protein sequence ID" value="WUV43030.1"/>
    <property type="molecule type" value="Genomic_DNA"/>
</dbReference>
<sequence length="110" mass="12566">MSAQLRHLAEMSKRPNIRLRIHPYSAGLTWGLPYGPFIILEFGRTAKGEPVEPSIVFIEGGAAQDVYLEKPSDLRLYRELHAAIWDASLDEVESRNLLRQVAKEHERGER</sequence>
<dbReference type="InterPro" id="IPR043917">
    <property type="entry name" value="DUF5753"/>
</dbReference>
<evidence type="ECO:0000313" key="2">
    <source>
        <dbReference type="EMBL" id="WUV43030.1"/>
    </source>
</evidence>
<dbReference type="RefSeq" id="WP_329405609.1">
    <property type="nucleotide sequence ID" value="NZ_CP109441.1"/>
</dbReference>
<reference evidence="2" key="1">
    <citation type="submission" date="2022-10" db="EMBL/GenBank/DDBJ databases">
        <title>The complete genomes of actinobacterial strains from the NBC collection.</title>
        <authorList>
            <person name="Joergensen T.S."/>
            <person name="Alvarez Arevalo M."/>
            <person name="Sterndorff E.B."/>
            <person name="Faurdal D."/>
            <person name="Vuksanovic O."/>
            <person name="Mourched A.-S."/>
            <person name="Charusanti P."/>
            <person name="Shaw S."/>
            <person name="Blin K."/>
            <person name="Weber T."/>
        </authorList>
    </citation>
    <scope>NUCLEOTIDE SEQUENCE</scope>
    <source>
        <strain evidence="2">NBC_01482</strain>
    </source>
</reference>
<gene>
    <name evidence="2" type="ORF">OG563_27795</name>
</gene>
<evidence type="ECO:0000259" key="1">
    <source>
        <dbReference type="Pfam" id="PF19054"/>
    </source>
</evidence>
<dbReference type="Pfam" id="PF19054">
    <property type="entry name" value="DUF5753"/>
    <property type="match status" value="1"/>
</dbReference>
<dbReference type="Proteomes" id="UP001432062">
    <property type="component" value="Chromosome"/>
</dbReference>
<keyword evidence="3" id="KW-1185">Reference proteome</keyword>
<accession>A0ABZ1YL74</accession>
<protein>
    <submittedName>
        <fullName evidence="2">DUF5753 domain-containing protein</fullName>
    </submittedName>
</protein>
<name>A0ABZ1YL74_9NOCA</name>